<evidence type="ECO:0000313" key="9">
    <source>
        <dbReference type="Proteomes" id="UP000460412"/>
    </source>
</evidence>
<comment type="caution">
    <text evidence="8">The sequence shown here is derived from an EMBL/GenBank/DDBJ whole genome shotgun (WGS) entry which is preliminary data.</text>
</comment>
<feature type="active site" description="Charge relay system" evidence="5 6">
    <location>
        <position position="107"/>
    </location>
</feature>
<dbReference type="InterPro" id="IPR036852">
    <property type="entry name" value="Peptidase_S8/S53_dom_sf"/>
</dbReference>
<dbReference type="PROSITE" id="PS00136">
    <property type="entry name" value="SUBTILASE_ASP"/>
    <property type="match status" value="1"/>
</dbReference>
<feature type="active site" description="Charge relay system" evidence="5 6">
    <location>
        <position position="175"/>
    </location>
</feature>
<feature type="active site" description="Charge relay system" evidence="5 6">
    <location>
        <position position="498"/>
    </location>
</feature>
<dbReference type="Gene3D" id="2.60.120.1290">
    <property type="match status" value="1"/>
</dbReference>
<protein>
    <submittedName>
        <fullName evidence="8">S8 family serine peptidase</fullName>
    </submittedName>
</protein>
<dbReference type="InterPro" id="IPR034045">
    <property type="entry name" value="Pep_S8_CspA-like"/>
</dbReference>
<gene>
    <name evidence="8" type="ORF">GN277_20200</name>
</gene>
<evidence type="ECO:0000256" key="1">
    <source>
        <dbReference type="ARBA" id="ARBA00011073"/>
    </source>
</evidence>
<dbReference type="PRINTS" id="PR00723">
    <property type="entry name" value="SUBTILISIN"/>
</dbReference>
<dbReference type="PIRSF" id="PIRSF037894">
    <property type="entry name" value="Subtilisin_rel_CspABC"/>
    <property type="match status" value="1"/>
</dbReference>
<dbReference type="GO" id="GO:0006508">
    <property type="term" value="P:proteolysis"/>
    <property type="evidence" value="ECO:0007669"/>
    <property type="project" value="UniProtKB-KW"/>
</dbReference>
<accession>A0A7X3MJJ6</accession>
<name>A0A7X3MJJ6_9FIRM</name>
<keyword evidence="4 6" id="KW-0720">Serine protease</keyword>
<dbReference type="RefSeq" id="WP_159753017.1">
    <property type="nucleotide sequence ID" value="NZ_WUQX01000001.1"/>
</dbReference>
<keyword evidence="2 6" id="KW-0645">Protease</keyword>
<dbReference type="InterPro" id="IPR050131">
    <property type="entry name" value="Peptidase_S8_subtilisin-like"/>
</dbReference>
<dbReference type="GO" id="GO:0005615">
    <property type="term" value="C:extracellular space"/>
    <property type="evidence" value="ECO:0007669"/>
    <property type="project" value="TreeGrafter"/>
</dbReference>
<evidence type="ECO:0000256" key="6">
    <source>
        <dbReference type="PROSITE-ProRule" id="PRU01240"/>
    </source>
</evidence>
<comment type="similarity">
    <text evidence="1 6">Belongs to the peptidase S8 family.</text>
</comment>
<evidence type="ECO:0000256" key="2">
    <source>
        <dbReference type="ARBA" id="ARBA00022670"/>
    </source>
</evidence>
<organism evidence="8 9">
    <name type="scientific">Sporofaciens musculi</name>
    <dbReference type="NCBI Taxonomy" id="2681861"/>
    <lineage>
        <taxon>Bacteria</taxon>
        <taxon>Bacillati</taxon>
        <taxon>Bacillota</taxon>
        <taxon>Clostridia</taxon>
        <taxon>Lachnospirales</taxon>
        <taxon>Lachnospiraceae</taxon>
        <taxon>Sporofaciens</taxon>
    </lineage>
</organism>
<evidence type="ECO:0000313" key="8">
    <source>
        <dbReference type="EMBL" id="MXP77586.1"/>
    </source>
</evidence>
<dbReference type="EMBL" id="WUQX01000001">
    <property type="protein sequence ID" value="MXP77586.1"/>
    <property type="molecule type" value="Genomic_DNA"/>
</dbReference>
<dbReference type="SUPFAM" id="SSF52743">
    <property type="entry name" value="Subtilisin-like"/>
    <property type="match status" value="1"/>
</dbReference>
<dbReference type="AlphaFoldDB" id="A0A7X3MJJ6"/>
<dbReference type="Gene3D" id="3.40.50.200">
    <property type="entry name" value="Peptidase S8/S53 domain"/>
    <property type="match status" value="1"/>
</dbReference>
<dbReference type="PROSITE" id="PS51892">
    <property type="entry name" value="SUBTILASE"/>
    <property type="match status" value="1"/>
</dbReference>
<reference evidence="8 9" key="1">
    <citation type="submission" date="2019-12" db="EMBL/GenBank/DDBJ databases">
        <title>Sporaefaciens musculi gen. nov., sp. nov., a novel bacterium isolated from the caecum of an obese mouse.</title>
        <authorList>
            <person name="Rasmussen T.S."/>
            <person name="Streidl T."/>
            <person name="Hitch T.C.A."/>
            <person name="Wortmann E."/>
            <person name="Deptula P."/>
            <person name="Hansen M."/>
            <person name="Nielsen D.S."/>
            <person name="Clavel T."/>
            <person name="Vogensen F.K."/>
        </authorList>
    </citation>
    <scope>NUCLEOTIDE SEQUENCE [LARGE SCALE GENOMIC DNA]</scope>
    <source>
        <strain evidence="8 9">WCA-9-b2</strain>
    </source>
</reference>
<evidence type="ECO:0000256" key="4">
    <source>
        <dbReference type="ARBA" id="ARBA00022825"/>
    </source>
</evidence>
<proteinExistence type="inferred from homology"/>
<evidence type="ECO:0000256" key="3">
    <source>
        <dbReference type="ARBA" id="ARBA00022801"/>
    </source>
</evidence>
<feature type="domain" description="Peptidase S8/S53" evidence="7">
    <location>
        <begin position="98"/>
        <end position="340"/>
    </location>
</feature>
<dbReference type="CDD" id="cd07478">
    <property type="entry name" value="Peptidases_S8_CspA-like"/>
    <property type="match status" value="1"/>
</dbReference>
<dbReference type="GO" id="GO:0004252">
    <property type="term" value="F:serine-type endopeptidase activity"/>
    <property type="evidence" value="ECO:0007669"/>
    <property type="project" value="UniProtKB-UniRule"/>
</dbReference>
<dbReference type="PROSITE" id="PS00137">
    <property type="entry name" value="SUBTILASE_HIS"/>
    <property type="match status" value="1"/>
</dbReference>
<evidence type="ECO:0000256" key="5">
    <source>
        <dbReference type="PIRSR" id="PIRSR615500-1"/>
    </source>
</evidence>
<keyword evidence="9" id="KW-1185">Reference proteome</keyword>
<dbReference type="Proteomes" id="UP000460412">
    <property type="component" value="Unassembled WGS sequence"/>
</dbReference>
<evidence type="ECO:0000259" key="7">
    <source>
        <dbReference type="Pfam" id="PF00082"/>
    </source>
</evidence>
<dbReference type="InterPro" id="IPR023827">
    <property type="entry name" value="Peptidase_S8_Asp-AS"/>
</dbReference>
<sequence>MDRETCRRMIMSEDFIDFIAPIYREITSEEAERARACVQSMDFGFQAIYVDKTLTDPVSLEYYRYNSIPNCYQLMDLEAMDEAGISVVQSYPTLNLQGNGVMVGILDTGIDYRNPLFQNIDGSTRIAGIWDQTIQDGPFPEGLDYGSEYTEEMINEALRSQNPLEVVPSMDTDGHGTFIASVAAGNADLEHRFIGAAPEATLAVVKLKPAKAYLKDFYVIRQDAKCFQENDIMLAMKYINDLARKRNMPLVLCIALGTNLGGHNGTSLLSNMLDAYSSVLNRSVVISAGNGAVHRHHFSRQLGSMDETVDAEIRVEEGVEGFVAELWTTVPNVMTVAFTSPSGERTGYITLKQGREYRETFVFDKTDVEVEYRLLLENNDSQLIFMRIRNPASGIWKISVKPVRRSDGMFHIWLPVQEFLTGEVYFLEANPDTTLAEPGSSLVAMTVAFYNGVDKSVDINSGRGYTRDGRVKPDYAVPGVLVSGAGLNNEFVVRSGSSVAAGIATGAAALLMEWVLNNTEAWGVNSSQIRNIILLGAEQRPGMESPNREWGYGAMNLYRSLDILRQL</sequence>
<keyword evidence="3 6" id="KW-0378">Hydrolase</keyword>
<dbReference type="InterPro" id="IPR000209">
    <property type="entry name" value="Peptidase_S8/S53_dom"/>
</dbReference>
<dbReference type="PANTHER" id="PTHR43806:SF11">
    <property type="entry name" value="CEREVISIN-RELATED"/>
    <property type="match status" value="1"/>
</dbReference>
<dbReference type="Pfam" id="PF00082">
    <property type="entry name" value="Peptidase_S8"/>
    <property type="match status" value="2"/>
</dbReference>
<dbReference type="InterPro" id="IPR022398">
    <property type="entry name" value="Peptidase_S8_His-AS"/>
</dbReference>
<dbReference type="InterPro" id="IPR015500">
    <property type="entry name" value="Peptidase_S8_subtilisin-rel"/>
</dbReference>
<dbReference type="PANTHER" id="PTHR43806">
    <property type="entry name" value="PEPTIDASE S8"/>
    <property type="match status" value="1"/>
</dbReference>
<dbReference type="InterPro" id="IPR017310">
    <property type="entry name" value="Pept_S8A_subtilisin_clostridia"/>
</dbReference>
<feature type="domain" description="Peptidase S8/S53" evidence="7">
    <location>
        <begin position="429"/>
        <end position="553"/>
    </location>
</feature>